<dbReference type="EMBL" id="MCOG01000067">
    <property type="protein sequence ID" value="ORY58311.1"/>
    <property type="molecule type" value="Genomic_DNA"/>
</dbReference>
<gene>
    <name evidence="1" type="ORF">LY90DRAFT_669065</name>
</gene>
<proteinExistence type="predicted"/>
<dbReference type="Proteomes" id="UP000193920">
    <property type="component" value="Unassembled WGS sequence"/>
</dbReference>
<dbReference type="AlphaFoldDB" id="A0A1Y2DG98"/>
<evidence type="ECO:0000313" key="1">
    <source>
        <dbReference type="EMBL" id="ORY58311.1"/>
    </source>
</evidence>
<reference evidence="1 2" key="1">
    <citation type="submission" date="2016-08" db="EMBL/GenBank/DDBJ databases">
        <title>A Parts List for Fungal Cellulosomes Revealed by Comparative Genomics.</title>
        <authorList>
            <consortium name="DOE Joint Genome Institute"/>
            <person name="Haitjema C.H."/>
            <person name="Gilmore S.P."/>
            <person name="Henske J.K."/>
            <person name="Solomon K.V."/>
            <person name="De Groot R."/>
            <person name="Kuo A."/>
            <person name="Mondo S.J."/>
            <person name="Salamov A.A."/>
            <person name="Labutti K."/>
            <person name="Zhao Z."/>
            <person name="Chiniquy J."/>
            <person name="Barry K."/>
            <person name="Brewer H.M."/>
            <person name="Purvine S.O."/>
            <person name="Wright A.T."/>
            <person name="Boxma B."/>
            <person name="Van Alen T."/>
            <person name="Hackstein J.H."/>
            <person name="Baker S.E."/>
            <person name="Grigoriev I.V."/>
            <person name="O'Malley M.A."/>
        </authorList>
    </citation>
    <scope>NUCLEOTIDE SEQUENCE [LARGE SCALE GENOMIC DNA]</scope>
    <source>
        <strain evidence="1 2">G1</strain>
    </source>
</reference>
<sequence length="103" mass="12425">MNINSRITIRNIIDYMIMDYGRDITTLNYCSDVIKKYNIIIRRLYYKCDNNYVYEFVNSVFTNEGLKLFDIVKRDENNNLIMKYGIDLNKVLNYEIIGDKKDR</sequence>
<comment type="caution">
    <text evidence="1">The sequence shown here is derived from an EMBL/GenBank/DDBJ whole genome shotgun (WGS) entry which is preliminary data.</text>
</comment>
<name>A0A1Y2DG98_9FUNG</name>
<keyword evidence="2" id="KW-1185">Reference proteome</keyword>
<evidence type="ECO:0000313" key="2">
    <source>
        <dbReference type="Proteomes" id="UP000193920"/>
    </source>
</evidence>
<organism evidence="1 2">
    <name type="scientific">Neocallimastix californiae</name>
    <dbReference type="NCBI Taxonomy" id="1754190"/>
    <lineage>
        <taxon>Eukaryota</taxon>
        <taxon>Fungi</taxon>
        <taxon>Fungi incertae sedis</taxon>
        <taxon>Chytridiomycota</taxon>
        <taxon>Chytridiomycota incertae sedis</taxon>
        <taxon>Neocallimastigomycetes</taxon>
        <taxon>Neocallimastigales</taxon>
        <taxon>Neocallimastigaceae</taxon>
        <taxon>Neocallimastix</taxon>
    </lineage>
</organism>
<protein>
    <submittedName>
        <fullName evidence="1">Uncharacterized protein</fullName>
    </submittedName>
</protein>
<accession>A0A1Y2DG98</accession>